<dbReference type="GeneID" id="108560465"/>
<evidence type="ECO:0000259" key="10">
    <source>
        <dbReference type="Pfam" id="PF00060"/>
    </source>
</evidence>
<protein>
    <submittedName>
        <fullName evidence="12">Uncharacterized protein LOC108560465</fullName>
    </submittedName>
</protein>
<comment type="subcellular location">
    <subcellularLocation>
        <location evidence="1">Cell membrane</location>
        <topology evidence="1">Multi-pass membrane protein</topology>
    </subcellularLocation>
</comment>
<keyword evidence="6 9" id="KW-0472">Membrane</keyword>
<keyword evidence="4 9" id="KW-0812">Transmembrane</keyword>
<evidence type="ECO:0000256" key="6">
    <source>
        <dbReference type="ARBA" id="ARBA00023136"/>
    </source>
</evidence>
<accession>A0ABM1MG09</accession>
<feature type="domain" description="Ionotropic glutamate receptor C-terminal" evidence="10">
    <location>
        <begin position="285"/>
        <end position="567"/>
    </location>
</feature>
<dbReference type="InterPro" id="IPR052192">
    <property type="entry name" value="Insect_Ionotropic_Sensory_Rcpt"/>
</dbReference>
<evidence type="ECO:0000256" key="1">
    <source>
        <dbReference type="ARBA" id="ARBA00004651"/>
    </source>
</evidence>
<evidence type="ECO:0000256" key="5">
    <source>
        <dbReference type="ARBA" id="ARBA00022989"/>
    </source>
</evidence>
<keyword evidence="3" id="KW-1003">Cell membrane</keyword>
<dbReference type="PANTHER" id="PTHR42643:SF40">
    <property type="entry name" value="IONOTROPIC RECEPTOR 41A-RELATED"/>
    <property type="match status" value="1"/>
</dbReference>
<dbReference type="PANTHER" id="PTHR42643">
    <property type="entry name" value="IONOTROPIC RECEPTOR 20A-RELATED"/>
    <property type="match status" value="1"/>
</dbReference>
<dbReference type="Proteomes" id="UP000695000">
    <property type="component" value="Unplaced"/>
</dbReference>
<keyword evidence="11" id="KW-1185">Reference proteome</keyword>
<evidence type="ECO:0000256" key="3">
    <source>
        <dbReference type="ARBA" id="ARBA00022475"/>
    </source>
</evidence>
<name>A0ABM1MG09_NICVS</name>
<keyword evidence="5 9" id="KW-1133">Transmembrane helix</keyword>
<sequence>MVNMQLFFNVLLMKYFEDSNCVYYMNKGDENIIGEIKNKPMVIFNQFDCMEFYENFACQGFIISSPDPIQVLKSVEFQLKYVKFARFNRRKYLLVTSNETELNDEVLRMIPKVVLAMKMKRIEDCYELFTLEYIGTDNRTVSLGTLCDGNESIKYDSFGIEKRNFMGKVLKLPMFSTPPYVDLSSKKGIELPLFLTFCEKYNFTANMILEEDKWGSVHGNFVGVGALYKTAIGATDLTMGGYYRMEKRHFYNDFSDYTTRSAVSVLVPEPRLMSGWKDSFRSYTLNTWIATILMFVFLVIVKYGMEIFRRRYILRKNVTNRWEMLCNEIFYIISLYLHQSVQISLRIFTGFVILFCIFLEVFYSCRLASIIAKPTYTDVISSNADLEKSEIKVIGLTTGYIAIILNEKKYQSIVKRFIEIDDKTLMEYLEGTEDVAIAVDNLEKGANSEVFTIFDYIYYLGYSFDEFGINIRTSDLSKFRLLPGELSYDYCVFMGTKHSSLMPLLNEHLSRLRESGLIYYYMYDALRVQAYNKYFIVSNANRKEKKDYIKLNFNSIEGVFLCWAIGIAISIVQFLRELYTYN</sequence>
<evidence type="ECO:0000256" key="9">
    <source>
        <dbReference type="SAM" id="Phobius"/>
    </source>
</evidence>
<feature type="transmembrane region" description="Helical" evidence="9">
    <location>
        <begin position="551"/>
        <end position="575"/>
    </location>
</feature>
<dbReference type="Gene3D" id="1.10.287.70">
    <property type="match status" value="1"/>
</dbReference>
<organism evidence="11 12">
    <name type="scientific">Nicrophorus vespilloides</name>
    <name type="common">Boreal carrion beetle</name>
    <dbReference type="NCBI Taxonomy" id="110193"/>
    <lineage>
        <taxon>Eukaryota</taxon>
        <taxon>Metazoa</taxon>
        <taxon>Ecdysozoa</taxon>
        <taxon>Arthropoda</taxon>
        <taxon>Hexapoda</taxon>
        <taxon>Insecta</taxon>
        <taxon>Pterygota</taxon>
        <taxon>Neoptera</taxon>
        <taxon>Endopterygota</taxon>
        <taxon>Coleoptera</taxon>
        <taxon>Polyphaga</taxon>
        <taxon>Staphyliniformia</taxon>
        <taxon>Silphidae</taxon>
        <taxon>Nicrophorinae</taxon>
        <taxon>Nicrophorus</taxon>
    </lineage>
</organism>
<gene>
    <name evidence="12" type="primary">LOC108560465</name>
</gene>
<comment type="similarity">
    <text evidence="2">Belongs to the glutamate-gated ion channel (TC 1.A.10.1) family.</text>
</comment>
<proteinExistence type="inferred from homology"/>
<evidence type="ECO:0000256" key="7">
    <source>
        <dbReference type="ARBA" id="ARBA00023170"/>
    </source>
</evidence>
<evidence type="ECO:0000313" key="11">
    <source>
        <dbReference type="Proteomes" id="UP000695000"/>
    </source>
</evidence>
<feature type="transmembrane region" description="Helical" evidence="9">
    <location>
        <begin position="345"/>
        <end position="363"/>
    </location>
</feature>
<evidence type="ECO:0000313" key="12">
    <source>
        <dbReference type="RefSeq" id="XP_017773509.1"/>
    </source>
</evidence>
<evidence type="ECO:0000256" key="4">
    <source>
        <dbReference type="ARBA" id="ARBA00022692"/>
    </source>
</evidence>
<evidence type="ECO:0000256" key="2">
    <source>
        <dbReference type="ARBA" id="ARBA00008685"/>
    </source>
</evidence>
<dbReference type="InterPro" id="IPR001320">
    <property type="entry name" value="Iontro_rcpt_C"/>
</dbReference>
<evidence type="ECO:0000256" key="8">
    <source>
        <dbReference type="ARBA" id="ARBA00023180"/>
    </source>
</evidence>
<dbReference type="RefSeq" id="XP_017773509.1">
    <property type="nucleotide sequence ID" value="XM_017918020.1"/>
</dbReference>
<reference evidence="12" key="1">
    <citation type="submission" date="2025-08" db="UniProtKB">
        <authorList>
            <consortium name="RefSeq"/>
        </authorList>
    </citation>
    <scope>IDENTIFICATION</scope>
    <source>
        <tissue evidence="12">Whole Larva</tissue>
    </source>
</reference>
<keyword evidence="8" id="KW-0325">Glycoprotein</keyword>
<keyword evidence="7" id="KW-0675">Receptor</keyword>
<dbReference type="SUPFAM" id="SSF53850">
    <property type="entry name" value="Periplasmic binding protein-like II"/>
    <property type="match status" value="1"/>
</dbReference>
<feature type="transmembrane region" description="Helical" evidence="9">
    <location>
        <begin position="283"/>
        <end position="301"/>
    </location>
</feature>
<dbReference type="Pfam" id="PF00060">
    <property type="entry name" value="Lig_chan"/>
    <property type="match status" value="1"/>
</dbReference>
<feature type="transmembrane region" description="Helical" evidence="9">
    <location>
        <begin position="322"/>
        <end position="339"/>
    </location>
</feature>